<accession>Q2G8D2</accession>
<organism evidence="1 2">
    <name type="scientific">Novosphingobium aromaticivorans (strain ATCC 700278 / DSM 12444 / CCUG 56034 / CIP 105152 / NBRC 16084 / F199)</name>
    <dbReference type="NCBI Taxonomy" id="279238"/>
    <lineage>
        <taxon>Bacteria</taxon>
        <taxon>Pseudomonadati</taxon>
        <taxon>Pseudomonadota</taxon>
        <taxon>Alphaproteobacteria</taxon>
        <taxon>Sphingomonadales</taxon>
        <taxon>Sphingomonadaceae</taxon>
        <taxon>Novosphingobium</taxon>
    </lineage>
</organism>
<proteinExistence type="predicted"/>
<dbReference type="HOGENOM" id="CLU_154638_1_1_5"/>
<sequence>MHSLTVVLWRWSGSTNGDWFFVGVNGPVADALSGTALMQRLETGRRSGWGSVKVQATIGRTTWSTSAFPSREHGWIIPVKATVRKAESLTEGTECLLQIAF</sequence>
<dbReference type="Pfam" id="PF08922">
    <property type="entry name" value="DUF1905"/>
    <property type="match status" value="1"/>
</dbReference>
<dbReference type="InterPro" id="IPR037079">
    <property type="entry name" value="AF2212/PG0164-like_sf"/>
</dbReference>
<evidence type="ECO:0008006" key="3">
    <source>
        <dbReference type="Google" id="ProtNLM"/>
    </source>
</evidence>
<dbReference type="SUPFAM" id="SSF141694">
    <property type="entry name" value="AF2212/PG0164-like"/>
    <property type="match status" value="1"/>
</dbReference>
<dbReference type="RefSeq" id="WP_011445105.1">
    <property type="nucleotide sequence ID" value="NC_007794.1"/>
</dbReference>
<dbReference type="InterPro" id="IPR015018">
    <property type="entry name" value="DUF1905"/>
</dbReference>
<gene>
    <name evidence="1" type="ordered locus">Saro_1447</name>
</gene>
<dbReference type="Gene3D" id="2.40.30.100">
    <property type="entry name" value="AF2212/PG0164-like"/>
    <property type="match status" value="1"/>
</dbReference>
<dbReference type="KEGG" id="nar:Saro_1447"/>
<evidence type="ECO:0000313" key="1">
    <source>
        <dbReference type="EMBL" id="ABD25891.1"/>
    </source>
</evidence>
<dbReference type="STRING" id="279238.Saro_1447"/>
<dbReference type="AlphaFoldDB" id="Q2G8D2"/>
<dbReference type="EMBL" id="CP000248">
    <property type="protein sequence ID" value="ABD25891.1"/>
    <property type="molecule type" value="Genomic_DNA"/>
</dbReference>
<dbReference type="Proteomes" id="UP000009134">
    <property type="component" value="Chromosome"/>
</dbReference>
<reference evidence="2" key="1">
    <citation type="submission" date="2006-01" db="EMBL/GenBank/DDBJ databases">
        <title>Complete sequence of Novosphingobium aromaticivorans DSM 12444.</title>
        <authorList>
            <consortium name="US DOE Joint Genome Institute"/>
            <person name="Copeland A."/>
            <person name="Lucas S."/>
            <person name="Lapidus A."/>
            <person name="Barry K."/>
            <person name="Detter J.C."/>
            <person name="Glavina T."/>
            <person name="Hammon N."/>
            <person name="Israni S."/>
            <person name="Pitluck S."/>
            <person name="Chain P."/>
            <person name="Malfatti S."/>
            <person name="Shin M."/>
            <person name="Vergez L."/>
            <person name="Schmutz J."/>
            <person name="Larimer F."/>
            <person name="Land M."/>
            <person name="Kyrpides N."/>
            <person name="Ivanova N."/>
            <person name="Fredrickson J."/>
            <person name="Balkwill D."/>
            <person name="Romine M.F."/>
            <person name="Richardson P."/>
        </authorList>
    </citation>
    <scope>NUCLEOTIDE SEQUENCE [LARGE SCALE GENOMIC DNA]</scope>
    <source>
        <strain evidence="2">ATCC 700278 / DSM 12444 / CCUG 56034 / CIP 105152 / NBRC 16084 / F199</strain>
    </source>
</reference>
<evidence type="ECO:0000313" key="2">
    <source>
        <dbReference type="Proteomes" id="UP000009134"/>
    </source>
</evidence>
<keyword evidence="2" id="KW-1185">Reference proteome</keyword>
<name>Q2G8D2_NOVAD</name>
<protein>
    <recommendedName>
        <fullName evidence="3">DUF1905 domain-containing protein</fullName>
    </recommendedName>
</protein>